<keyword evidence="3" id="KW-1185">Reference proteome</keyword>
<evidence type="ECO:0000256" key="1">
    <source>
        <dbReference type="SAM" id="Phobius"/>
    </source>
</evidence>
<accession>A0ABX7R828</accession>
<feature type="transmembrane region" description="Helical" evidence="1">
    <location>
        <begin position="47"/>
        <end position="66"/>
    </location>
</feature>
<dbReference type="EMBL" id="CP071517">
    <property type="protein sequence ID" value="QSX73504.1"/>
    <property type="molecule type" value="Genomic_DNA"/>
</dbReference>
<keyword evidence="1" id="KW-1133">Transmembrane helix</keyword>
<reference evidence="2 3" key="1">
    <citation type="submission" date="2021-02" db="EMBL/GenBank/DDBJ databases">
        <title>Lysobacter arenosi sp. nov., isolated from soil of gangwondo yeongwol, south Korea.</title>
        <authorList>
            <person name="Kim K.R."/>
            <person name="Kim K.H."/>
            <person name="Jeon C.O."/>
        </authorList>
    </citation>
    <scope>NUCLEOTIDE SEQUENCE [LARGE SCALE GENOMIC DNA]</scope>
    <source>
        <strain evidence="2 3">R7</strain>
    </source>
</reference>
<proteinExistence type="predicted"/>
<name>A0ABX7R828_9GAMM</name>
<dbReference type="RefSeq" id="WP_200606682.1">
    <property type="nucleotide sequence ID" value="NZ_CP071517.1"/>
</dbReference>
<keyword evidence="1" id="KW-0472">Membrane</keyword>
<sequence length="128" mass="14048">MRGLITATRLLLWSAVYALAVVWGGEWLFGQLASRPFTMGTEVEPRWVRTALAFAPFAAFAIWVAVRGATQVNKAWICGLLASLAFWAWYYVDGLMNTGGGANIGLGLLMMVSPLPVFLVLWLVARRA</sequence>
<feature type="transmembrane region" description="Helical" evidence="1">
    <location>
        <begin position="75"/>
        <end position="92"/>
    </location>
</feature>
<protein>
    <submittedName>
        <fullName evidence="2">Uncharacterized protein</fullName>
    </submittedName>
</protein>
<dbReference type="Proteomes" id="UP000663400">
    <property type="component" value="Chromosome"/>
</dbReference>
<evidence type="ECO:0000313" key="2">
    <source>
        <dbReference type="EMBL" id="QSX73504.1"/>
    </source>
</evidence>
<gene>
    <name evidence="2" type="ORF">HIV01_009525</name>
</gene>
<feature type="transmembrane region" description="Helical" evidence="1">
    <location>
        <begin position="104"/>
        <end position="125"/>
    </location>
</feature>
<keyword evidence="1" id="KW-0812">Transmembrane</keyword>
<evidence type="ECO:0000313" key="3">
    <source>
        <dbReference type="Proteomes" id="UP000663400"/>
    </source>
</evidence>
<organism evidence="2 3">
    <name type="scientific">Lysobacter arenosi</name>
    <dbReference type="NCBI Taxonomy" id="2795387"/>
    <lineage>
        <taxon>Bacteria</taxon>
        <taxon>Pseudomonadati</taxon>
        <taxon>Pseudomonadota</taxon>
        <taxon>Gammaproteobacteria</taxon>
        <taxon>Lysobacterales</taxon>
        <taxon>Lysobacteraceae</taxon>
        <taxon>Lysobacter</taxon>
    </lineage>
</organism>